<dbReference type="Proteomes" id="UP000800094">
    <property type="component" value="Unassembled WGS sequence"/>
</dbReference>
<keyword evidence="1" id="KW-0539">Nucleus</keyword>
<dbReference type="GeneID" id="54579875"/>
<sequence>MFMIMPATRKPALCEEQVEERRARVRKACNRCRIKKSKCDGHMPCARCQRDKVACTADRGPLDRRELSRSYISSLEQQQISLLNALHELHRRFPTDSKIRNVLGQLEASGFDVRPLEPHNELLRDGDAVRGQSASEGRTDHAAGDNVGLDLDSTCSFNLGPLLAQPEPLDSQTVADFLWSAGDVTTQGIHQDVFFTDPPADLSALLNVDFTSPTDFPTPGGRAGQHLASVSQEMGYDLDRVGSSDGQDAPRAPLAI</sequence>
<reference evidence="3" key="1">
    <citation type="journal article" date="2020" name="Stud. Mycol.">
        <title>101 Dothideomycetes genomes: a test case for predicting lifestyles and emergence of pathogens.</title>
        <authorList>
            <person name="Haridas S."/>
            <person name="Albert R."/>
            <person name="Binder M."/>
            <person name="Bloem J."/>
            <person name="Labutti K."/>
            <person name="Salamov A."/>
            <person name="Andreopoulos B."/>
            <person name="Baker S."/>
            <person name="Barry K."/>
            <person name="Bills G."/>
            <person name="Bluhm B."/>
            <person name="Cannon C."/>
            <person name="Castanera R."/>
            <person name="Culley D."/>
            <person name="Daum C."/>
            <person name="Ezra D."/>
            <person name="Gonzalez J."/>
            <person name="Henrissat B."/>
            <person name="Kuo A."/>
            <person name="Liang C."/>
            <person name="Lipzen A."/>
            <person name="Lutzoni F."/>
            <person name="Magnuson J."/>
            <person name="Mondo S."/>
            <person name="Nolan M."/>
            <person name="Ohm R."/>
            <person name="Pangilinan J."/>
            <person name="Park H.-J."/>
            <person name="Ramirez L."/>
            <person name="Alfaro M."/>
            <person name="Sun H."/>
            <person name="Tritt A."/>
            <person name="Yoshinaga Y."/>
            <person name="Zwiers L.-H."/>
            <person name="Turgeon B."/>
            <person name="Goodwin S."/>
            <person name="Spatafora J."/>
            <person name="Crous P."/>
            <person name="Grigoriev I."/>
        </authorList>
    </citation>
    <scope>NUCLEOTIDE SEQUENCE</scope>
    <source>
        <strain evidence="3">CBS 122368</strain>
    </source>
</reference>
<dbReference type="GO" id="GO:0008270">
    <property type="term" value="F:zinc ion binding"/>
    <property type="evidence" value="ECO:0007669"/>
    <property type="project" value="InterPro"/>
</dbReference>
<dbReference type="CDD" id="cd00067">
    <property type="entry name" value="GAL4"/>
    <property type="match status" value="1"/>
</dbReference>
<dbReference type="InterPro" id="IPR036864">
    <property type="entry name" value="Zn2-C6_fun-type_DNA-bd_sf"/>
</dbReference>
<evidence type="ECO:0000259" key="2">
    <source>
        <dbReference type="PROSITE" id="PS50048"/>
    </source>
</evidence>
<gene>
    <name evidence="3" type="ORF">BU26DRAFT_501064</name>
</gene>
<dbReference type="InterPro" id="IPR052783">
    <property type="entry name" value="Metabolic/Drug-Res_Regulator"/>
</dbReference>
<evidence type="ECO:0000256" key="1">
    <source>
        <dbReference type="ARBA" id="ARBA00023242"/>
    </source>
</evidence>
<dbReference type="PANTHER" id="PTHR47655:SF3">
    <property type="entry name" value="ZN(II)2CYS6 TRANSCRIPTION FACTOR (EUROFUNG)"/>
    <property type="match status" value="1"/>
</dbReference>
<feature type="domain" description="Zn(2)-C6 fungal-type" evidence="2">
    <location>
        <begin position="28"/>
        <end position="57"/>
    </location>
</feature>
<dbReference type="AlphaFoldDB" id="A0A6A6IQB5"/>
<dbReference type="RefSeq" id="XP_033687758.1">
    <property type="nucleotide sequence ID" value="XM_033826545.1"/>
</dbReference>
<dbReference type="Gene3D" id="4.10.240.10">
    <property type="entry name" value="Zn(2)-C6 fungal-type DNA-binding domain"/>
    <property type="match status" value="1"/>
</dbReference>
<dbReference type="Pfam" id="PF00172">
    <property type="entry name" value="Zn_clus"/>
    <property type="match status" value="1"/>
</dbReference>
<dbReference type="PANTHER" id="PTHR47655">
    <property type="entry name" value="QUINIC ACID UTILIZATION ACTIVATOR"/>
    <property type="match status" value="1"/>
</dbReference>
<protein>
    <recommendedName>
        <fullName evidence="2">Zn(2)-C6 fungal-type domain-containing protein</fullName>
    </recommendedName>
</protein>
<organism evidence="3 4">
    <name type="scientific">Trematosphaeria pertusa</name>
    <dbReference type="NCBI Taxonomy" id="390896"/>
    <lineage>
        <taxon>Eukaryota</taxon>
        <taxon>Fungi</taxon>
        <taxon>Dikarya</taxon>
        <taxon>Ascomycota</taxon>
        <taxon>Pezizomycotina</taxon>
        <taxon>Dothideomycetes</taxon>
        <taxon>Pleosporomycetidae</taxon>
        <taxon>Pleosporales</taxon>
        <taxon>Massarineae</taxon>
        <taxon>Trematosphaeriaceae</taxon>
        <taxon>Trematosphaeria</taxon>
    </lineage>
</organism>
<dbReference type="SUPFAM" id="SSF57701">
    <property type="entry name" value="Zn2/Cys6 DNA-binding domain"/>
    <property type="match status" value="1"/>
</dbReference>
<dbReference type="OrthoDB" id="2399539at2759"/>
<name>A0A6A6IQB5_9PLEO</name>
<dbReference type="EMBL" id="ML987191">
    <property type="protein sequence ID" value="KAF2252754.1"/>
    <property type="molecule type" value="Genomic_DNA"/>
</dbReference>
<keyword evidence="4" id="KW-1185">Reference proteome</keyword>
<accession>A0A6A6IQB5</accession>
<dbReference type="GO" id="GO:0000981">
    <property type="term" value="F:DNA-binding transcription factor activity, RNA polymerase II-specific"/>
    <property type="evidence" value="ECO:0007669"/>
    <property type="project" value="InterPro"/>
</dbReference>
<evidence type="ECO:0000313" key="4">
    <source>
        <dbReference type="Proteomes" id="UP000800094"/>
    </source>
</evidence>
<dbReference type="PROSITE" id="PS00463">
    <property type="entry name" value="ZN2_CY6_FUNGAL_1"/>
    <property type="match status" value="1"/>
</dbReference>
<evidence type="ECO:0000313" key="3">
    <source>
        <dbReference type="EMBL" id="KAF2252754.1"/>
    </source>
</evidence>
<proteinExistence type="predicted"/>
<dbReference type="InterPro" id="IPR001138">
    <property type="entry name" value="Zn2Cys6_DnaBD"/>
</dbReference>
<dbReference type="SMART" id="SM00066">
    <property type="entry name" value="GAL4"/>
    <property type="match status" value="1"/>
</dbReference>
<dbReference type="PROSITE" id="PS50048">
    <property type="entry name" value="ZN2_CY6_FUNGAL_2"/>
    <property type="match status" value="1"/>
</dbReference>